<dbReference type="AlphaFoldDB" id="A0A3M7Q447"/>
<keyword evidence="2" id="KW-1185">Reference proteome</keyword>
<evidence type="ECO:0000313" key="1">
    <source>
        <dbReference type="EMBL" id="RNA06004.1"/>
    </source>
</evidence>
<organism evidence="1 2">
    <name type="scientific">Brachionus plicatilis</name>
    <name type="common">Marine rotifer</name>
    <name type="synonym">Brachionus muelleri</name>
    <dbReference type="NCBI Taxonomy" id="10195"/>
    <lineage>
        <taxon>Eukaryota</taxon>
        <taxon>Metazoa</taxon>
        <taxon>Spiralia</taxon>
        <taxon>Gnathifera</taxon>
        <taxon>Rotifera</taxon>
        <taxon>Eurotatoria</taxon>
        <taxon>Monogononta</taxon>
        <taxon>Pseudotrocha</taxon>
        <taxon>Ploima</taxon>
        <taxon>Brachionidae</taxon>
        <taxon>Brachionus</taxon>
    </lineage>
</organism>
<dbReference type="EMBL" id="REGN01007525">
    <property type="protein sequence ID" value="RNA06004.1"/>
    <property type="molecule type" value="Genomic_DNA"/>
</dbReference>
<name>A0A3M7Q447_BRAPC</name>
<gene>
    <name evidence="1" type="ORF">BpHYR1_053723</name>
</gene>
<protein>
    <submittedName>
        <fullName evidence="1">Uncharacterized protein</fullName>
    </submittedName>
</protein>
<feature type="non-terminal residue" evidence="1">
    <location>
        <position position="1"/>
    </location>
</feature>
<proteinExistence type="predicted"/>
<sequence length="213" mass="24786">LSTTLSELFTNDQIDSSNSKIISIQTTSVCNNRLQLDLACIIWALADKKSTSSDNFFLSVFNLNNWYLQCMPSKMRPMVESNSSRKNAYFINYTLSINCELDAIKFISLIDTKIRKVKNQNNLSLGNVLRELLVERCDALYECDDTIGYDIDEETYLSMSFDLMMLTPFTLTKISIKPIEHQIHQFISQQDDLIHYPEKVFYLLTRYHLIDKF</sequence>
<evidence type="ECO:0000313" key="2">
    <source>
        <dbReference type="Proteomes" id="UP000276133"/>
    </source>
</evidence>
<comment type="caution">
    <text evidence="1">The sequence shown here is derived from an EMBL/GenBank/DDBJ whole genome shotgun (WGS) entry which is preliminary data.</text>
</comment>
<accession>A0A3M7Q447</accession>
<dbReference type="OrthoDB" id="10530473at2759"/>
<dbReference type="Proteomes" id="UP000276133">
    <property type="component" value="Unassembled WGS sequence"/>
</dbReference>
<reference evidence="1 2" key="1">
    <citation type="journal article" date="2018" name="Sci. Rep.">
        <title>Genomic signatures of local adaptation to the degree of environmental predictability in rotifers.</title>
        <authorList>
            <person name="Franch-Gras L."/>
            <person name="Hahn C."/>
            <person name="Garcia-Roger E.M."/>
            <person name="Carmona M.J."/>
            <person name="Serra M."/>
            <person name="Gomez A."/>
        </authorList>
    </citation>
    <scope>NUCLEOTIDE SEQUENCE [LARGE SCALE GENOMIC DNA]</scope>
    <source>
        <strain evidence="1">HYR1</strain>
    </source>
</reference>
<feature type="non-terminal residue" evidence="1">
    <location>
        <position position="213"/>
    </location>
</feature>